<accession>H2Y116</accession>
<dbReference type="AlphaFoldDB" id="H2Y116"/>
<organism evidence="2 3">
    <name type="scientific">Ciona intestinalis</name>
    <name type="common">Transparent sea squirt</name>
    <name type="synonym">Ascidia intestinalis</name>
    <dbReference type="NCBI Taxonomy" id="7719"/>
    <lineage>
        <taxon>Eukaryota</taxon>
        <taxon>Metazoa</taxon>
        <taxon>Chordata</taxon>
        <taxon>Tunicata</taxon>
        <taxon>Ascidiacea</taxon>
        <taxon>Phlebobranchia</taxon>
        <taxon>Cionidae</taxon>
        <taxon>Ciona</taxon>
    </lineage>
</organism>
<name>H2Y116_CIOIN</name>
<reference evidence="2" key="3">
    <citation type="submission" date="2025-09" db="UniProtKB">
        <authorList>
            <consortium name="Ensembl"/>
        </authorList>
    </citation>
    <scope>IDENTIFICATION</scope>
</reference>
<feature type="compositionally biased region" description="Acidic residues" evidence="1">
    <location>
        <begin position="1"/>
        <end position="15"/>
    </location>
</feature>
<sequence>MQSDNDSSDLLEGDDSSSISISSASLISPQVTQHQNKEILTGIKKTQVSLEDRISELNKQHAEAQSRLQRLVARRRGGTRS</sequence>
<evidence type="ECO:0000313" key="3">
    <source>
        <dbReference type="Proteomes" id="UP000008144"/>
    </source>
</evidence>
<feature type="compositionally biased region" description="Low complexity" evidence="1">
    <location>
        <begin position="16"/>
        <end position="28"/>
    </location>
</feature>
<protein>
    <submittedName>
        <fullName evidence="2">Uncharacterized protein</fullName>
    </submittedName>
</protein>
<reference evidence="3" key="1">
    <citation type="journal article" date="2002" name="Science">
        <title>The draft genome of Ciona intestinalis: insights into chordate and vertebrate origins.</title>
        <authorList>
            <person name="Dehal P."/>
            <person name="Satou Y."/>
            <person name="Campbell R.K."/>
            <person name="Chapman J."/>
            <person name="Degnan B."/>
            <person name="De Tomaso A."/>
            <person name="Davidson B."/>
            <person name="Di Gregorio A."/>
            <person name="Gelpke M."/>
            <person name="Goodstein D.M."/>
            <person name="Harafuji N."/>
            <person name="Hastings K.E."/>
            <person name="Ho I."/>
            <person name="Hotta K."/>
            <person name="Huang W."/>
            <person name="Kawashima T."/>
            <person name="Lemaire P."/>
            <person name="Martinez D."/>
            <person name="Meinertzhagen I.A."/>
            <person name="Necula S."/>
            <person name="Nonaka M."/>
            <person name="Putnam N."/>
            <person name="Rash S."/>
            <person name="Saiga H."/>
            <person name="Satake M."/>
            <person name="Terry A."/>
            <person name="Yamada L."/>
            <person name="Wang H.G."/>
            <person name="Awazu S."/>
            <person name="Azumi K."/>
            <person name="Boore J."/>
            <person name="Branno M."/>
            <person name="Chin-Bow S."/>
            <person name="DeSantis R."/>
            <person name="Doyle S."/>
            <person name="Francino P."/>
            <person name="Keys D.N."/>
            <person name="Haga S."/>
            <person name="Hayashi H."/>
            <person name="Hino K."/>
            <person name="Imai K.S."/>
            <person name="Inaba K."/>
            <person name="Kano S."/>
            <person name="Kobayashi K."/>
            <person name="Kobayashi M."/>
            <person name="Lee B.I."/>
            <person name="Makabe K.W."/>
            <person name="Manohar C."/>
            <person name="Matassi G."/>
            <person name="Medina M."/>
            <person name="Mochizuki Y."/>
            <person name="Mount S."/>
            <person name="Morishita T."/>
            <person name="Miura S."/>
            <person name="Nakayama A."/>
            <person name="Nishizaka S."/>
            <person name="Nomoto H."/>
            <person name="Ohta F."/>
            <person name="Oishi K."/>
            <person name="Rigoutsos I."/>
            <person name="Sano M."/>
            <person name="Sasaki A."/>
            <person name="Sasakura Y."/>
            <person name="Shoguchi E."/>
            <person name="Shin-i T."/>
            <person name="Spagnuolo A."/>
            <person name="Stainier D."/>
            <person name="Suzuki M.M."/>
            <person name="Tassy O."/>
            <person name="Takatori N."/>
            <person name="Tokuoka M."/>
            <person name="Yagi K."/>
            <person name="Yoshizaki F."/>
            <person name="Wada S."/>
            <person name="Zhang C."/>
            <person name="Hyatt P.D."/>
            <person name="Larimer F."/>
            <person name="Detter C."/>
            <person name="Doggett N."/>
            <person name="Glavina T."/>
            <person name="Hawkins T."/>
            <person name="Richardson P."/>
            <person name="Lucas S."/>
            <person name="Kohara Y."/>
            <person name="Levine M."/>
            <person name="Satoh N."/>
            <person name="Rokhsar D.S."/>
        </authorList>
    </citation>
    <scope>NUCLEOTIDE SEQUENCE [LARGE SCALE GENOMIC DNA]</scope>
</reference>
<dbReference type="Ensembl" id="ENSCINT00000036877.1">
    <property type="protein sequence ID" value="ENSCINP00000035600.1"/>
    <property type="gene ID" value="ENSCING00000022612.1"/>
</dbReference>
<dbReference type="InParanoid" id="H2Y116"/>
<dbReference type="HOGENOM" id="CLU_2573201_0_0_1"/>
<reference evidence="2" key="2">
    <citation type="submission" date="2025-08" db="UniProtKB">
        <authorList>
            <consortium name="Ensembl"/>
        </authorList>
    </citation>
    <scope>IDENTIFICATION</scope>
</reference>
<feature type="region of interest" description="Disordered" evidence="1">
    <location>
        <begin position="60"/>
        <end position="81"/>
    </location>
</feature>
<evidence type="ECO:0000313" key="2">
    <source>
        <dbReference type="Ensembl" id="ENSCINP00000035600.1"/>
    </source>
</evidence>
<keyword evidence="3" id="KW-1185">Reference proteome</keyword>
<proteinExistence type="predicted"/>
<feature type="region of interest" description="Disordered" evidence="1">
    <location>
        <begin position="1"/>
        <end position="35"/>
    </location>
</feature>
<feature type="compositionally biased region" description="Basic residues" evidence="1">
    <location>
        <begin position="72"/>
        <end position="81"/>
    </location>
</feature>
<dbReference type="Proteomes" id="UP000008144">
    <property type="component" value="Unassembled WGS sequence"/>
</dbReference>
<evidence type="ECO:0000256" key="1">
    <source>
        <dbReference type="SAM" id="MobiDB-lite"/>
    </source>
</evidence>